<protein>
    <submittedName>
        <fullName evidence="1">Uncharacterized protein</fullName>
    </submittedName>
</protein>
<dbReference type="EMBL" id="CALNXJ010000024">
    <property type="protein sequence ID" value="CAH3129552.1"/>
    <property type="molecule type" value="Genomic_DNA"/>
</dbReference>
<keyword evidence="2" id="KW-1185">Reference proteome</keyword>
<dbReference type="AlphaFoldDB" id="A0AAU9WXN4"/>
<comment type="caution">
    <text evidence="1">The sequence shown here is derived from an EMBL/GenBank/DDBJ whole genome shotgun (WGS) entry which is preliminary data.</text>
</comment>
<gene>
    <name evidence="1" type="ORF">PMEA_00014024</name>
</gene>
<organism evidence="1 2">
    <name type="scientific">Pocillopora meandrina</name>
    <dbReference type="NCBI Taxonomy" id="46732"/>
    <lineage>
        <taxon>Eukaryota</taxon>
        <taxon>Metazoa</taxon>
        <taxon>Cnidaria</taxon>
        <taxon>Anthozoa</taxon>
        <taxon>Hexacorallia</taxon>
        <taxon>Scleractinia</taxon>
        <taxon>Astrocoeniina</taxon>
        <taxon>Pocilloporidae</taxon>
        <taxon>Pocillopora</taxon>
    </lineage>
</organism>
<evidence type="ECO:0000313" key="1">
    <source>
        <dbReference type="EMBL" id="CAH3129552.1"/>
    </source>
</evidence>
<dbReference type="Proteomes" id="UP001159428">
    <property type="component" value="Unassembled WGS sequence"/>
</dbReference>
<proteinExistence type="predicted"/>
<sequence>MALQPFTNEQLNYFKFASIVLNEFAIALRQTFKSMWDNRFGHRPGYQLWDNSTVVRNLLLAEEGGKTKVPTQITYEEWDCTALFQATIYARSFATLDSKGHYETLGELYVKHHRVSPG</sequence>
<name>A0AAU9WXN4_9CNID</name>
<accession>A0AAU9WXN4</accession>
<evidence type="ECO:0000313" key="2">
    <source>
        <dbReference type="Proteomes" id="UP001159428"/>
    </source>
</evidence>
<reference evidence="1 2" key="1">
    <citation type="submission" date="2022-05" db="EMBL/GenBank/DDBJ databases">
        <authorList>
            <consortium name="Genoscope - CEA"/>
            <person name="William W."/>
        </authorList>
    </citation>
    <scope>NUCLEOTIDE SEQUENCE [LARGE SCALE GENOMIC DNA]</scope>
</reference>